<dbReference type="GO" id="GO:0046872">
    <property type="term" value="F:metal ion binding"/>
    <property type="evidence" value="ECO:0007669"/>
    <property type="project" value="UniProtKB-KW"/>
</dbReference>
<evidence type="ECO:0000313" key="4">
    <source>
        <dbReference type="EMBL" id="SJZ65362.1"/>
    </source>
</evidence>
<dbReference type="PROSITE" id="PS01091">
    <property type="entry name" value="TATD_3"/>
    <property type="match status" value="1"/>
</dbReference>
<sequence>MYFDSHAHLEDSQFDKDRQELITKAKKEGVEWIVDPGSDLPSSKAAVTLAQNHDFIYAAVGIHPQEAWDITQDTYNALEQLTQNPKVVAIGEIGLDYHYQENPPREVQIEVFEQQIQMASRLKLPIIVHNREAHGDTFEILKKNFNQNSGGVMHSYSGSVEMAKKFIELGLYLSISGPVTFKNAKKNVEVVREIPLEYLLIETDSPYLTPVPFRGKKNHPSMVKYVAQKIADIKNISVEQVAKITKENAMKLFRIY</sequence>
<keyword evidence="5" id="KW-1185">Reference proteome</keyword>
<feature type="binding site" evidence="3">
    <location>
        <position position="8"/>
    </location>
    <ligand>
        <name>a divalent metal cation</name>
        <dbReference type="ChEBI" id="CHEBI:60240"/>
        <label>1</label>
    </ligand>
</feature>
<dbReference type="InterPro" id="IPR032466">
    <property type="entry name" value="Metal_Hydrolase"/>
</dbReference>
<keyword evidence="2" id="KW-0378">Hydrolase</keyword>
<dbReference type="GO" id="GO:0005829">
    <property type="term" value="C:cytosol"/>
    <property type="evidence" value="ECO:0007669"/>
    <property type="project" value="TreeGrafter"/>
</dbReference>
<dbReference type="PANTHER" id="PTHR46124">
    <property type="entry name" value="D-AMINOACYL-TRNA DEACYLASE"/>
    <property type="match status" value="1"/>
</dbReference>
<proteinExistence type="predicted"/>
<dbReference type="InterPro" id="IPR015991">
    <property type="entry name" value="TatD/YcfH-like"/>
</dbReference>
<feature type="binding site" evidence="3">
    <location>
        <position position="92"/>
    </location>
    <ligand>
        <name>a divalent metal cation</name>
        <dbReference type="ChEBI" id="CHEBI:60240"/>
        <label>1</label>
    </ligand>
</feature>
<feature type="binding site" evidence="3">
    <location>
        <position position="204"/>
    </location>
    <ligand>
        <name>a divalent metal cation</name>
        <dbReference type="ChEBI" id="CHEBI:60240"/>
        <label>1</label>
    </ligand>
</feature>
<dbReference type="PANTHER" id="PTHR46124:SF2">
    <property type="entry name" value="D-AMINOACYL-TRNA DEACYLASE"/>
    <property type="match status" value="1"/>
</dbReference>
<dbReference type="Pfam" id="PF01026">
    <property type="entry name" value="TatD_DNase"/>
    <property type="match status" value="1"/>
</dbReference>
<dbReference type="SUPFAM" id="SSF51556">
    <property type="entry name" value="Metallo-dependent hydrolases"/>
    <property type="match status" value="1"/>
</dbReference>
<feature type="binding site" evidence="3">
    <location>
        <position position="129"/>
    </location>
    <ligand>
        <name>a divalent metal cation</name>
        <dbReference type="ChEBI" id="CHEBI:60240"/>
        <label>2</label>
    </ligand>
</feature>
<dbReference type="AlphaFoldDB" id="A0A1T4MEJ5"/>
<keyword evidence="1 3" id="KW-0479">Metal-binding</keyword>
<organism evidence="4 5">
    <name type="scientific">Garciella nitratireducens DSM 15102</name>
    <dbReference type="NCBI Taxonomy" id="1121911"/>
    <lineage>
        <taxon>Bacteria</taxon>
        <taxon>Bacillati</taxon>
        <taxon>Bacillota</taxon>
        <taxon>Clostridia</taxon>
        <taxon>Eubacteriales</taxon>
        <taxon>Eubacteriaceae</taxon>
        <taxon>Garciella</taxon>
    </lineage>
</organism>
<dbReference type="EMBL" id="FUWV01000007">
    <property type="protein sequence ID" value="SJZ65362.1"/>
    <property type="molecule type" value="Genomic_DNA"/>
</dbReference>
<feature type="binding site" evidence="3">
    <location>
        <position position="6"/>
    </location>
    <ligand>
        <name>a divalent metal cation</name>
        <dbReference type="ChEBI" id="CHEBI:60240"/>
        <label>1</label>
    </ligand>
</feature>
<dbReference type="GO" id="GO:0004536">
    <property type="term" value="F:DNA nuclease activity"/>
    <property type="evidence" value="ECO:0007669"/>
    <property type="project" value="InterPro"/>
</dbReference>
<evidence type="ECO:0000256" key="3">
    <source>
        <dbReference type="PIRSR" id="PIRSR005902-1"/>
    </source>
</evidence>
<evidence type="ECO:0000256" key="2">
    <source>
        <dbReference type="ARBA" id="ARBA00022801"/>
    </source>
</evidence>
<accession>A0A1T4MEJ5</accession>
<dbReference type="OrthoDB" id="9810005at2"/>
<dbReference type="InterPro" id="IPR001130">
    <property type="entry name" value="TatD-like"/>
</dbReference>
<dbReference type="FunFam" id="3.20.20.140:FF:000005">
    <property type="entry name" value="TatD family hydrolase"/>
    <property type="match status" value="1"/>
</dbReference>
<dbReference type="InterPro" id="IPR018228">
    <property type="entry name" value="DNase_TatD-rel_CS"/>
</dbReference>
<evidence type="ECO:0000313" key="5">
    <source>
        <dbReference type="Proteomes" id="UP000196365"/>
    </source>
</evidence>
<dbReference type="RefSeq" id="WP_087678737.1">
    <property type="nucleotide sequence ID" value="NZ_FUWV01000007.1"/>
</dbReference>
<name>A0A1T4MEJ5_9FIRM</name>
<feature type="binding site" evidence="3">
    <location>
        <position position="154"/>
    </location>
    <ligand>
        <name>a divalent metal cation</name>
        <dbReference type="ChEBI" id="CHEBI:60240"/>
        <label>2</label>
    </ligand>
</feature>
<dbReference type="PIRSF" id="PIRSF005902">
    <property type="entry name" value="DNase_TatD"/>
    <property type="match status" value="1"/>
</dbReference>
<evidence type="ECO:0000256" key="1">
    <source>
        <dbReference type="ARBA" id="ARBA00022723"/>
    </source>
</evidence>
<protein>
    <submittedName>
        <fullName evidence="4">TatD DNase family protein</fullName>
    </submittedName>
</protein>
<reference evidence="4 5" key="1">
    <citation type="submission" date="2017-02" db="EMBL/GenBank/DDBJ databases">
        <authorList>
            <person name="Peterson S.W."/>
        </authorList>
    </citation>
    <scope>NUCLEOTIDE SEQUENCE [LARGE SCALE GENOMIC DNA]</scope>
    <source>
        <strain evidence="4 5">DSM 15102</strain>
    </source>
</reference>
<dbReference type="NCBIfam" id="TIGR00010">
    <property type="entry name" value="YchF/TatD family DNA exonuclease"/>
    <property type="match status" value="1"/>
</dbReference>
<gene>
    <name evidence="4" type="ORF">SAMN02745973_01302</name>
</gene>
<dbReference type="CDD" id="cd01310">
    <property type="entry name" value="TatD_DNAse"/>
    <property type="match status" value="1"/>
</dbReference>
<dbReference type="Proteomes" id="UP000196365">
    <property type="component" value="Unassembled WGS sequence"/>
</dbReference>
<dbReference type="Gene3D" id="3.20.20.140">
    <property type="entry name" value="Metal-dependent hydrolases"/>
    <property type="match status" value="1"/>
</dbReference>
<dbReference type="GO" id="GO:0016788">
    <property type="term" value="F:hydrolase activity, acting on ester bonds"/>
    <property type="evidence" value="ECO:0007669"/>
    <property type="project" value="InterPro"/>
</dbReference>